<accession>A0A6J4IBE6</accession>
<evidence type="ECO:0000256" key="1">
    <source>
        <dbReference type="SAM" id="MobiDB-lite"/>
    </source>
</evidence>
<proteinExistence type="predicted"/>
<organism evidence="2">
    <name type="scientific">uncultured Chloroflexota bacterium</name>
    <dbReference type="NCBI Taxonomy" id="166587"/>
    <lineage>
        <taxon>Bacteria</taxon>
        <taxon>Bacillati</taxon>
        <taxon>Chloroflexota</taxon>
        <taxon>environmental samples</taxon>
    </lineage>
</organism>
<feature type="region of interest" description="Disordered" evidence="1">
    <location>
        <begin position="1"/>
        <end position="23"/>
    </location>
</feature>
<evidence type="ECO:0000313" key="2">
    <source>
        <dbReference type="EMBL" id="CAA9247339.1"/>
    </source>
</evidence>
<dbReference type="EMBL" id="CADCTC010000121">
    <property type="protein sequence ID" value="CAA9247339.1"/>
    <property type="molecule type" value="Genomic_DNA"/>
</dbReference>
<gene>
    <name evidence="2" type="ORF">AVDCRST_MAG77-2949</name>
</gene>
<dbReference type="AlphaFoldDB" id="A0A6J4IBE6"/>
<name>A0A6J4IBE6_9CHLR</name>
<sequence>MAVERIPDQPGLPGRAGATASAIAADPDRTLRYRLRKARERRRRQLPLEEELTAIYVADAPPDLTPASH</sequence>
<reference evidence="2" key="1">
    <citation type="submission" date="2020-02" db="EMBL/GenBank/DDBJ databases">
        <authorList>
            <person name="Meier V. D."/>
        </authorList>
    </citation>
    <scope>NUCLEOTIDE SEQUENCE</scope>
    <source>
        <strain evidence="2">AVDCRST_MAG77</strain>
    </source>
</reference>
<protein>
    <submittedName>
        <fullName evidence="2">Uncharacterized protein</fullName>
    </submittedName>
</protein>